<feature type="compositionally biased region" description="Low complexity" evidence="1">
    <location>
        <begin position="175"/>
        <end position="184"/>
    </location>
</feature>
<accession>A0A0K2AXP1</accession>
<feature type="region of interest" description="Disordered" evidence="1">
    <location>
        <begin position="1"/>
        <end position="44"/>
    </location>
</feature>
<feature type="compositionally biased region" description="Low complexity" evidence="1">
    <location>
        <begin position="215"/>
        <end position="228"/>
    </location>
</feature>
<name>A0A0K2AXP1_STRA7</name>
<proteinExistence type="predicted"/>
<reference evidence="3" key="1">
    <citation type="journal article" date="2015" name="J. Biotechnol.">
        <title>Complete genome sequence of Streptomyces ambofaciens ATCC 23877, the spiramycin producer.</title>
        <authorList>
            <person name="Thibessard A."/>
            <person name="Haas D."/>
            <person name="Gerbaud C."/>
            <person name="Aigle B."/>
            <person name="Lautru S."/>
            <person name="Pernodet J.L."/>
            <person name="Leblond P."/>
        </authorList>
    </citation>
    <scope>NUCLEOTIDE SEQUENCE [LARGE SCALE GENOMIC DNA]</scope>
    <source>
        <strain evidence="3">ATCC 23877 / 3486 / DSM 40053 / JCM 4204 / NBRC 12836 / NRRL B-2516</strain>
    </source>
</reference>
<dbReference type="EMBL" id="CP012382">
    <property type="protein sequence ID" value="AKZ57728.1"/>
    <property type="molecule type" value="Genomic_DNA"/>
</dbReference>
<dbReference type="KEGG" id="samb:SAM23877_4683"/>
<feature type="compositionally biased region" description="Basic and acidic residues" evidence="1">
    <location>
        <begin position="22"/>
        <end position="33"/>
    </location>
</feature>
<feature type="compositionally biased region" description="Low complexity" evidence="1">
    <location>
        <begin position="236"/>
        <end position="249"/>
    </location>
</feature>
<dbReference type="RefSeq" id="WP_159041993.1">
    <property type="nucleotide sequence ID" value="NZ_CP012382.1"/>
</dbReference>
<feature type="compositionally biased region" description="Basic and acidic residues" evidence="1">
    <location>
        <begin position="85"/>
        <end position="94"/>
    </location>
</feature>
<feature type="compositionally biased region" description="Pro residues" evidence="1">
    <location>
        <begin position="156"/>
        <end position="174"/>
    </location>
</feature>
<feature type="region of interest" description="Disordered" evidence="1">
    <location>
        <begin position="70"/>
        <end position="100"/>
    </location>
</feature>
<feature type="compositionally biased region" description="Basic and acidic residues" evidence="1">
    <location>
        <begin position="251"/>
        <end position="279"/>
    </location>
</feature>
<dbReference type="STRING" id="1889.SAM40697_4208"/>
<feature type="region of interest" description="Disordered" evidence="1">
    <location>
        <begin position="215"/>
        <end position="279"/>
    </location>
</feature>
<evidence type="ECO:0000313" key="3">
    <source>
        <dbReference type="Proteomes" id="UP000061018"/>
    </source>
</evidence>
<gene>
    <name evidence="2" type="ORF">SAM23877_4683</name>
</gene>
<protein>
    <submittedName>
        <fullName evidence="2">Uncharacterized protein</fullName>
    </submittedName>
</protein>
<dbReference type="Proteomes" id="UP000061018">
    <property type="component" value="Chromosome"/>
</dbReference>
<dbReference type="AlphaFoldDB" id="A0A0K2AXP1"/>
<sequence>MTGSHGGGPVDRAGTEAAMGARHGDDGGADRAVPRTAGRATPGAEGLLAAALRDERVGAEGERRAVAAFRTARDAQPGRAARTRRRDDWRPRERCRARRSSRAALSVLLASLTLGGVAYAAIGGSGSAPDATAPDRARPTAGPDATADRHTADPLPVVPPPARTAPGTSAPPGPGATAPDTEAGCRAYERLEGRGKALDAAVWQRLVAAAGGEEGVAAHCAAQRARQASPSTASDPAEPGRAGIPAGPGRSKGDADGGGKGTGAEKKAQRADRAPGGDA</sequence>
<feature type="region of interest" description="Disordered" evidence="1">
    <location>
        <begin position="125"/>
        <end position="187"/>
    </location>
</feature>
<evidence type="ECO:0000256" key="1">
    <source>
        <dbReference type="SAM" id="MobiDB-lite"/>
    </source>
</evidence>
<organism evidence="2 3">
    <name type="scientific">Streptomyces ambofaciens (strain ATCC 23877 / 3486 / DSM 40053 / JCM 4204 / NBRC 12836 / NRRL B-2516)</name>
    <dbReference type="NCBI Taxonomy" id="278992"/>
    <lineage>
        <taxon>Bacteria</taxon>
        <taxon>Bacillati</taxon>
        <taxon>Actinomycetota</taxon>
        <taxon>Actinomycetes</taxon>
        <taxon>Kitasatosporales</taxon>
        <taxon>Streptomycetaceae</taxon>
        <taxon>Streptomyces</taxon>
    </lineage>
</organism>
<evidence type="ECO:0000313" key="2">
    <source>
        <dbReference type="EMBL" id="AKZ57728.1"/>
    </source>
</evidence>